<gene>
    <name evidence="1" type="ORF">C8P63_10483</name>
</gene>
<sequence>MNVLKLPREQKEVLIDEIKSFCLDERGEEIGNIAAETLLHFFIDQLGPVLYNQGIRDAVKLVGQRCTAMEEDLQSLQRMTRR</sequence>
<dbReference type="EMBL" id="QBKR01000004">
    <property type="protein sequence ID" value="PTX63239.1"/>
    <property type="molecule type" value="Genomic_DNA"/>
</dbReference>
<proteinExistence type="predicted"/>
<dbReference type="RefSeq" id="WP_108022074.1">
    <property type="nucleotide sequence ID" value="NZ_QBKR01000004.1"/>
</dbReference>
<keyword evidence="2" id="KW-1185">Reference proteome</keyword>
<name>A0A2T6C4J0_9BACL</name>
<dbReference type="InterPro" id="IPR018680">
    <property type="entry name" value="DUF2164"/>
</dbReference>
<protein>
    <submittedName>
        <fullName evidence="1">Uncharacterized protein (DUF2164 family)</fullName>
    </submittedName>
</protein>
<reference evidence="1 2" key="1">
    <citation type="submission" date="2018-04" db="EMBL/GenBank/DDBJ databases">
        <title>Genomic Encyclopedia of Archaeal and Bacterial Type Strains, Phase II (KMG-II): from individual species to whole genera.</title>
        <authorList>
            <person name="Goeker M."/>
        </authorList>
    </citation>
    <scope>NUCLEOTIDE SEQUENCE [LARGE SCALE GENOMIC DNA]</scope>
    <source>
        <strain evidence="1 2">DSM 45787</strain>
    </source>
</reference>
<evidence type="ECO:0000313" key="2">
    <source>
        <dbReference type="Proteomes" id="UP000244240"/>
    </source>
</evidence>
<comment type="caution">
    <text evidence="1">The sequence shown here is derived from an EMBL/GenBank/DDBJ whole genome shotgun (WGS) entry which is preliminary data.</text>
</comment>
<dbReference type="Proteomes" id="UP000244240">
    <property type="component" value="Unassembled WGS sequence"/>
</dbReference>
<evidence type="ECO:0000313" key="1">
    <source>
        <dbReference type="EMBL" id="PTX63239.1"/>
    </source>
</evidence>
<organism evidence="1 2">
    <name type="scientific">Melghirimyces profundicolus</name>
    <dbReference type="NCBI Taxonomy" id="1242148"/>
    <lineage>
        <taxon>Bacteria</taxon>
        <taxon>Bacillati</taxon>
        <taxon>Bacillota</taxon>
        <taxon>Bacilli</taxon>
        <taxon>Bacillales</taxon>
        <taxon>Thermoactinomycetaceae</taxon>
        <taxon>Melghirimyces</taxon>
    </lineage>
</organism>
<dbReference type="Pfam" id="PF09932">
    <property type="entry name" value="DUF2164"/>
    <property type="match status" value="1"/>
</dbReference>
<accession>A0A2T6C4J0</accession>
<dbReference type="AlphaFoldDB" id="A0A2T6C4J0"/>
<dbReference type="OrthoDB" id="573733at2"/>